<dbReference type="GO" id="GO:0016020">
    <property type="term" value="C:membrane"/>
    <property type="evidence" value="ECO:0007669"/>
    <property type="project" value="UniProtKB-SubCell"/>
</dbReference>
<comment type="subcellular location">
    <subcellularLocation>
        <location evidence="1">Membrane</location>
        <topology evidence="1">Multi-pass membrane protein</topology>
    </subcellularLocation>
</comment>
<dbReference type="GO" id="GO:0006885">
    <property type="term" value="P:regulation of pH"/>
    <property type="evidence" value="ECO:0007669"/>
    <property type="project" value="TreeGrafter"/>
</dbReference>
<keyword evidence="2" id="KW-0813">Transport</keyword>
<feature type="transmembrane region" description="Helical" evidence="10">
    <location>
        <begin position="65"/>
        <end position="85"/>
    </location>
</feature>
<organism evidence="14 15">
    <name type="scientific">Nepenthes gracilis</name>
    <name type="common">Slender pitcher plant</name>
    <dbReference type="NCBI Taxonomy" id="150966"/>
    <lineage>
        <taxon>Eukaryota</taxon>
        <taxon>Viridiplantae</taxon>
        <taxon>Streptophyta</taxon>
        <taxon>Embryophyta</taxon>
        <taxon>Tracheophyta</taxon>
        <taxon>Spermatophyta</taxon>
        <taxon>Magnoliopsida</taxon>
        <taxon>eudicotyledons</taxon>
        <taxon>Gunneridae</taxon>
        <taxon>Pentapetalae</taxon>
        <taxon>Caryophyllales</taxon>
        <taxon>Nepenthaceae</taxon>
        <taxon>Nepenthes</taxon>
    </lineage>
</organism>
<comment type="caution">
    <text evidence="14">The sequence shown here is derived from an EMBL/GenBank/DDBJ whole genome shotgun (WGS) entry which is preliminary data.</text>
</comment>
<dbReference type="Pfam" id="PF23259">
    <property type="entry name" value="CHX17_C"/>
    <property type="match status" value="1"/>
</dbReference>
<dbReference type="InterPro" id="IPR006153">
    <property type="entry name" value="Cation/H_exchanger_TM"/>
</dbReference>
<evidence type="ECO:0000256" key="9">
    <source>
        <dbReference type="ARBA" id="ARBA00038341"/>
    </source>
</evidence>
<evidence type="ECO:0000259" key="12">
    <source>
        <dbReference type="Pfam" id="PF23256"/>
    </source>
</evidence>
<protein>
    <recommendedName>
        <fullName evidence="16">Cation/H+ exchanger domain-containing protein</fullName>
    </recommendedName>
</protein>
<feature type="transmembrane region" description="Helical" evidence="10">
    <location>
        <begin position="97"/>
        <end position="118"/>
    </location>
</feature>
<evidence type="ECO:0000259" key="13">
    <source>
        <dbReference type="Pfam" id="PF23259"/>
    </source>
</evidence>
<feature type="transmembrane region" description="Helical" evidence="10">
    <location>
        <begin position="169"/>
        <end position="202"/>
    </location>
</feature>
<evidence type="ECO:0000256" key="2">
    <source>
        <dbReference type="ARBA" id="ARBA00022448"/>
    </source>
</evidence>
<feature type="transmembrane region" description="Helical" evidence="10">
    <location>
        <begin position="252"/>
        <end position="273"/>
    </location>
</feature>
<name>A0AAD3SIP5_NEPGR</name>
<gene>
    <name evidence="14" type="ORF">Nepgr_013057</name>
</gene>
<evidence type="ECO:0000256" key="6">
    <source>
        <dbReference type="ARBA" id="ARBA00022989"/>
    </source>
</evidence>
<comment type="similarity">
    <text evidence="9">Belongs to the monovalent cation:proton antiporter 2 (CPA2) transporter (TC 2.A.37) family. CHX (TC 2.A.37.4) subfamily.</text>
</comment>
<evidence type="ECO:0000256" key="4">
    <source>
        <dbReference type="ARBA" id="ARBA00022692"/>
    </source>
</evidence>
<evidence type="ECO:0000256" key="7">
    <source>
        <dbReference type="ARBA" id="ARBA00023065"/>
    </source>
</evidence>
<feature type="transmembrane region" description="Helical" evidence="10">
    <location>
        <begin position="130"/>
        <end position="148"/>
    </location>
</feature>
<evidence type="ECO:0000256" key="8">
    <source>
        <dbReference type="ARBA" id="ARBA00023136"/>
    </source>
</evidence>
<keyword evidence="8 10" id="KW-0472">Membrane</keyword>
<dbReference type="GO" id="GO:0006813">
    <property type="term" value="P:potassium ion transport"/>
    <property type="evidence" value="ECO:0007669"/>
    <property type="project" value="UniProtKB-KW"/>
</dbReference>
<evidence type="ECO:0000313" key="14">
    <source>
        <dbReference type="EMBL" id="GMH11216.1"/>
    </source>
</evidence>
<dbReference type="Gene3D" id="1.20.1530.20">
    <property type="match status" value="1"/>
</dbReference>
<dbReference type="PANTHER" id="PTHR32468">
    <property type="entry name" value="CATION/H + ANTIPORTER"/>
    <property type="match status" value="1"/>
</dbReference>
<dbReference type="Pfam" id="PF00999">
    <property type="entry name" value="Na_H_Exchanger"/>
    <property type="match status" value="1"/>
</dbReference>
<evidence type="ECO:0000256" key="10">
    <source>
        <dbReference type="SAM" id="Phobius"/>
    </source>
</evidence>
<feature type="transmembrane region" description="Helical" evidence="10">
    <location>
        <begin position="526"/>
        <end position="546"/>
    </location>
</feature>
<dbReference type="GO" id="GO:0012505">
    <property type="term" value="C:endomembrane system"/>
    <property type="evidence" value="ECO:0007669"/>
    <property type="project" value="TreeGrafter"/>
</dbReference>
<feature type="transmembrane region" description="Helical" evidence="10">
    <location>
        <begin position="280"/>
        <end position="301"/>
    </location>
</feature>
<dbReference type="InterPro" id="IPR057290">
    <property type="entry name" value="CHX17_C"/>
</dbReference>
<feature type="transmembrane region" description="Helical" evidence="10">
    <location>
        <begin position="30"/>
        <end position="53"/>
    </location>
</feature>
<keyword evidence="6 10" id="KW-1133">Transmembrane helix</keyword>
<evidence type="ECO:0000256" key="5">
    <source>
        <dbReference type="ARBA" id="ARBA00022958"/>
    </source>
</evidence>
<dbReference type="InterPro" id="IPR057291">
    <property type="entry name" value="CHX17_2nd"/>
</dbReference>
<dbReference type="GO" id="GO:1902600">
    <property type="term" value="P:proton transmembrane transport"/>
    <property type="evidence" value="ECO:0007669"/>
    <property type="project" value="InterPro"/>
</dbReference>
<evidence type="ECO:0008006" key="16">
    <source>
        <dbReference type="Google" id="ProtNLM"/>
    </source>
</evidence>
<feature type="domain" description="Cation/H(+) antiporter C-terminal" evidence="13">
    <location>
        <begin position="539"/>
        <end position="678"/>
    </location>
</feature>
<keyword evidence="4 10" id="KW-0812">Transmembrane</keyword>
<dbReference type="InterPro" id="IPR038770">
    <property type="entry name" value="Na+/solute_symporter_sf"/>
</dbReference>
<keyword evidence="15" id="KW-1185">Reference proteome</keyword>
<dbReference type="InterPro" id="IPR050794">
    <property type="entry name" value="CPA2_transporter"/>
</dbReference>
<dbReference type="AlphaFoldDB" id="A0AAD3SIP5"/>
<evidence type="ECO:0000259" key="11">
    <source>
        <dbReference type="Pfam" id="PF00999"/>
    </source>
</evidence>
<dbReference type="Pfam" id="PF23256">
    <property type="entry name" value="CHX17_2nd"/>
    <property type="match status" value="1"/>
</dbReference>
<sequence length="690" mass="75288">MAMMGYTLSLFLIGVKMDLRIMWRTGKRAYVIGVLGLVAPIVVSFSIILLLYPNRGKHKEMASDLTINAVTMPLAHFPVVACLLSDLDLLNSELGRLSLSSTLTGELVSISVIMLITLATTGARKGLSQVIIQSVSTVGFVLTGVFVMRPFMKWIIKRTPKGRPVKELYVMAVFLTMLLGAAGTSLAGQFVLLGAFIVGALVPDGPPLGSALVDKFGSFSAGILEPFFVTTSVMRADFSNLSWRSKLSRQHVLLAFTGFSTKIIICLLCGLCNNMAIDDALALGFIMCSKGIVDLGGFILVKESEGQVLSKDSFAVLIFLSIVAAIIVPLAVKRLYIPSRKYAGYQKRNILHCKINDELRILGCIYRPDNIAAIINLLQICSPTKESPIAAYALHLMKLVGRSHPVFISHDLQRKRSSNRTYSEDVVWAFDRFEHNNRGVISVSVFTAVSPPKSMHEDICTLALDKHASLIVLPFHRKLRIDGSVDSEDQGQRALNTSVLERAPCSVAVLIDRGCLRQSKSTPATLTLISVAAASGSLFSVAMIFIGGHDDREALALTNRMCGGSRITVDVIRLAAAGREDDLDLLDSSALREVEKISGYSQRLSYSEKAVKEGAETALYLKSLMGEYDLVVVGRNYKKDCNQISGLEEWSEIEELGVIGDLLASPDLQCRASVLVVQLQRHWTLKGVEV</sequence>
<dbReference type="EMBL" id="BSYO01000010">
    <property type="protein sequence ID" value="GMH11216.1"/>
    <property type="molecule type" value="Genomic_DNA"/>
</dbReference>
<evidence type="ECO:0000256" key="3">
    <source>
        <dbReference type="ARBA" id="ARBA00022538"/>
    </source>
</evidence>
<keyword evidence="7" id="KW-0406">Ion transport</keyword>
<evidence type="ECO:0000256" key="1">
    <source>
        <dbReference type="ARBA" id="ARBA00004141"/>
    </source>
</evidence>
<feature type="domain" description="Cation/H+ exchanger transmembrane" evidence="11">
    <location>
        <begin position="4"/>
        <end position="334"/>
    </location>
</feature>
<reference evidence="14" key="1">
    <citation type="submission" date="2023-05" db="EMBL/GenBank/DDBJ databases">
        <title>Nepenthes gracilis genome sequencing.</title>
        <authorList>
            <person name="Fukushima K."/>
        </authorList>
    </citation>
    <scope>NUCLEOTIDE SEQUENCE</scope>
    <source>
        <strain evidence="14">SING2019-196</strain>
    </source>
</reference>
<accession>A0AAD3SIP5</accession>
<feature type="domain" description="Cation/H(+) antiporter central" evidence="12">
    <location>
        <begin position="390"/>
        <end position="515"/>
    </location>
</feature>
<dbReference type="Proteomes" id="UP001279734">
    <property type="component" value="Unassembled WGS sequence"/>
</dbReference>
<feature type="transmembrane region" description="Helical" evidence="10">
    <location>
        <begin position="313"/>
        <end position="332"/>
    </location>
</feature>
<keyword evidence="3" id="KW-0633">Potassium transport</keyword>
<evidence type="ECO:0000313" key="15">
    <source>
        <dbReference type="Proteomes" id="UP001279734"/>
    </source>
</evidence>
<keyword evidence="5" id="KW-0630">Potassium</keyword>
<dbReference type="PANTHER" id="PTHR32468:SF17">
    <property type="entry name" value="CATION_H(+) ANTIPORTER 4"/>
    <property type="match status" value="1"/>
</dbReference>
<dbReference type="GO" id="GO:0015297">
    <property type="term" value="F:antiporter activity"/>
    <property type="evidence" value="ECO:0007669"/>
    <property type="project" value="InterPro"/>
</dbReference>
<proteinExistence type="inferred from homology"/>